<keyword evidence="2" id="KW-1185">Reference proteome</keyword>
<dbReference type="PANTHER" id="PTHR34801:SF6">
    <property type="entry name" value="SLL1620 PROTEIN"/>
    <property type="match status" value="1"/>
</dbReference>
<dbReference type="AlphaFoldDB" id="A0A518G0E1"/>
<dbReference type="Proteomes" id="UP000318017">
    <property type="component" value="Chromosome"/>
</dbReference>
<dbReference type="Pfam" id="PF07386">
    <property type="entry name" value="DUF1499"/>
    <property type="match status" value="1"/>
</dbReference>
<protein>
    <recommendedName>
        <fullName evidence="3">DUF1499 domain-containing protein</fullName>
    </recommendedName>
</protein>
<name>A0A518G0E1_9BACT</name>
<organism evidence="1 2">
    <name type="scientific">Aureliella helgolandensis</name>
    <dbReference type="NCBI Taxonomy" id="2527968"/>
    <lineage>
        <taxon>Bacteria</taxon>
        <taxon>Pseudomonadati</taxon>
        <taxon>Planctomycetota</taxon>
        <taxon>Planctomycetia</taxon>
        <taxon>Pirellulales</taxon>
        <taxon>Pirellulaceae</taxon>
        <taxon>Aureliella</taxon>
    </lineage>
</organism>
<evidence type="ECO:0008006" key="3">
    <source>
        <dbReference type="Google" id="ProtNLM"/>
    </source>
</evidence>
<dbReference type="KEGG" id="ahel:Q31a_03400"/>
<dbReference type="EMBL" id="CP036298">
    <property type="protein sequence ID" value="QDV22061.1"/>
    <property type="molecule type" value="Genomic_DNA"/>
</dbReference>
<gene>
    <name evidence="1" type="ORF">Q31a_03400</name>
</gene>
<reference evidence="1 2" key="1">
    <citation type="submission" date="2019-02" db="EMBL/GenBank/DDBJ databases">
        <title>Deep-cultivation of Planctomycetes and their phenomic and genomic characterization uncovers novel biology.</title>
        <authorList>
            <person name="Wiegand S."/>
            <person name="Jogler M."/>
            <person name="Boedeker C."/>
            <person name="Pinto D."/>
            <person name="Vollmers J."/>
            <person name="Rivas-Marin E."/>
            <person name="Kohn T."/>
            <person name="Peeters S.H."/>
            <person name="Heuer A."/>
            <person name="Rast P."/>
            <person name="Oberbeckmann S."/>
            <person name="Bunk B."/>
            <person name="Jeske O."/>
            <person name="Meyerdierks A."/>
            <person name="Storesund J.E."/>
            <person name="Kallscheuer N."/>
            <person name="Luecker S."/>
            <person name="Lage O.M."/>
            <person name="Pohl T."/>
            <person name="Merkel B.J."/>
            <person name="Hornburger P."/>
            <person name="Mueller R.-W."/>
            <person name="Bruemmer F."/>
            <person name="Labrenz M."/>
            <person name="Spormann A.M."/>
            <person name="Op den Camp H."/>
            <person name="Overmann J."/>
            <person name="Amann R."/>
            <person name="Jetten M.S.M."/>
            <person name="Mascher T."/>
            <person name="Medema M.H."/>
            <person name="Devos D.P."/>
            <person name="Kaster A.-K."/>
            <person name="Ovreas L."/>
            <person name="Rohde M."/>
            <person name="Galperin M.Y."/>
            <person name="Jogler C."/>
        </authorList>
    </citation>
    <scope>NUCLEOTIDE SEQUENCE [LARGE SCALE GENOMIC DNA]</scope>
    <source>
        <strain evidence="1 2">Q31a</strain>
    </source>
</reference>
<evidence type="ECO:0000313" key="2">
    <source>
        <dbReference type="Proteomes" id="UP000318017"/>
    </source>
</evidence>
<dbReference type="PIRSF" id="PIRSF026426">
    <property type="entry name" value="DUF1499"/>
    <property type="match status" value="1"/>
</dbReference>
<evidence type="ECO:0000313" key="1">
    <source>
        <dbReference type="EMBL" id="QDV22061.1"/>
    </source>
</evidence>
<proteinExistence type="predicted"/>
<dbReference type="RefSeq" id="WP_145073004.1">
    <property type="nucleotide sequence ID" value="NZ_CP036298.1"/>
</dbReference>
<sequence>MNTLLASCPDKPNCVSSQATRAEQAMPPLHFSGDHPQALEAVVTLLSSMPRVKLVERQANSLHFTFTSLVLRFVDDVEFAIAPDTQLLHFRSASRLGYSDLGANRKRMTMLCEQLCQQGIFTLAPAPQTS</sequence>
<accession>A0A518G0E1</accession>
<dbReference type="OrthoDB" id="9793534at2"/>
<dbReference type="InterPro" id="IPR010865">
    <property type="entry name" value="DUF1499"/>
</dbReference>
<dbReference type="PANTHER" id="PTHR34801">
    <property type="entry name" value="EXPRESSED PROTEIN"/>
    <property type="match status" value="1"/>
</dbReference>